<protein>
    <submittedName>
        <fullName evidence="1">Class I SAM-dependent methyltransferase</fullName>
    </submittedName>
</protein>
<dbReference type="GO" id="GO:0032259">
    <property type="term" value="P:methylation"/>
    <property type="evidence" value="ECO:0007669"/>
    <property type="project" value="UniProtKB-KW"/>
</dbReference>
<evidence type="ECO:0000313" key="2">
    <source>
        <dbReference type="Proteomes" id="UP001589793"/>
    </source>
</evidence>
<gene>
    <name evidence="1" type="ORF">ACFFF6_06985</name>
</gene>
<name>A0ABV6R9M6_9MICO</name>
<dbReference type="Pfam" id="PF13489">
    <property type="entry name" value="Methyltransf_23"/>
    <property type="match status" value="1"/>
</dbReference>
<evidence type="ECO:0000313" key="1">
    <source>
        <dbReference type="EMBL" id="MFC0673695.1"/>
    </source>
</evidence>
<dbReference type="RefSeq" id="WP_376979463.1">
    <property type="nucleotide sequence ID" value="NZ_JBHLSV010000006.1"/>
</dbReference>
<dbReference type="PANTHER" id="PTHR43861:SF1">
    <property type="entry name" value="TRANS-ACONITATE 2-METHYLTRANSFERASE"/>
    <property type="match status" value="1"/>
</dbReference>
<dbReference type="Proteomes" id="UP001589793">
    <property type="component" value="Unassembled WGS sequence"/>
</dbReference>
<dbReference type="InterPro" id="IPR029063">
    <property type="entry name" value="SAM-dependent_MTases_sf"/>
</dbReference>
<organism evidence="1 2">
    <name type="scientific">Brachybacterium hainanense</name>
    <dbReference type="NCBI Taxonomy" id="1541174"/>
    <lineage>
        <taxon>Bacteria</taxon>
        <taxon>Bacillati</taxon>
        <taxon>Actinomycetota</taxon>
        <taxon>Actinomycetes</taxon>
        <taxon>Micrococcales</taxon>
        <taxon>Dermabacteraceae</taxon>
        <taxon>Brachybacterium</taxon>
    </lineage>
</organism>
<accession>A0ABV6R9M6</accession>
<keyword evidence="1" id="KW-0489">Methyltransferase</keyword>
<sequence length="203" mass="21973">MRAAAAYDARAAEYAQLLGTMEATSPEDRRLVEAWAAEAEGPLLDLGCGPGHWTAHLAGRGHDILGMDPAPAFLAHARQAHPQVRFEDGGLEDLDPGRRRWGGILAWYSLIHRDPGQLPGDLALLRACLRPSGELLIGFFDAAEAGCGESEPFDHAITTAHRWPAAMMAELLAQAGLAVEHVERRTDPGVRPHAAIRARRMGR</sequence>
<dbReference type="Gene3D" id="3.40.50.150">
    <property type="entry name" value="Vaccinia Virus protein VP39"/>
    <property type="match status" value="1"/>
</dbReference>
<dbReference type="EMBL" id="JBHLSV010000006">
    <property type="protein sequence ID" value="MFC0673695.1"/>
    <property type="molecule type" value="Genomic_DNA"/>
</dbReference>
<keyword evidence="1" id="KW-0808">Transferase</keyword>
<reference evidence="1 2" key="1">
    <citation type="submission" date="2024-09" db="EMBL/GenBank/DDBJ databases">
        <authorList>
            <person name="Sun Q."/>
            <person name="Mori K."/>
        </authorList>
    </citation>
    <scope>NUCLEOTIDE SEQUENCE [LARGE SCALE GENOMIC DNA]</scope>
    <source>
        <strain evidence="1 2">CICC 10874</strain>
    </source>
</reference>
<comment type="caution">
    <text evidence="1">The sequence shown here is derived from an EMBL/GenBank/DDBJ whole genome shotgun (WGS) entry which is preliminary data.</text>
</comment>
<keyword evidence="2" id="KW-1185">Reference proteome</keyword>
<dbReference type="CDD" id="cd02440">
    <property type="entry name" value="AdoMet_MTases"/>
    <property type="match status" value="1"/>
</dbReference>
<dbReference type="GO" id="GO:0008168">
    <property type="term" value="F:methyltransferase activity"/>
    <property type="evidence" value="ECO:0007669"/>
    <property type="project" value="UniProtKB-KW"/>
</dbReference>
<dbReference type="PANTHER" id="PTHR43861">
    <property type="entry name" value="TRANS-ACONITATE 2-METHYLTRANSFERASE-RELATED"/>
    <property type="match status" value="1"/>
</dbReference>
<dbReference type="SUPFAM" id="SSF53335">
    <property type="entry name" value="S-adenosyl-L-methionine-dependent methyltransferases"/>
    <property type="match status" value="1"/>
</dbReference>
<proteinExistence type="predicted"/>